<dbReference type="EMBL" id="VSSQ01087312">
    <property type="protein sequence ID" value="MPN34333.1"/>
    <property type="molecule type" value="Genomic_DNA"/>
</dbReference>
<dbReference type="AlphaFoldDB" id="A0A645HF65"/>
<proteinExistence type="predicted"/>
<comment type="caution">
    <text evidence="1">The sequence shown here is derived from an EMBL/GenBank/DDBJ whole genome shotgun (WGS) entry which is preliminary data.</text>
</comment>
<reference evidence="1" key="1">
    <citation type="submission" date="2019-08" db="EMBL/GenBank/DDBJ databases">
        <authorList>
            <person name="Kucharzyk K."/>
            <person name="Murdoch R.W."/>
            <person name="Higgins S."/>
            <person name="Loffler F."/>
        </authorList>
    </citation>
    <scope>NUCLEOTIDE SEQUENCE</scope>
</reference>
<organism evidence="1">
    <name type="scientific">bioreactor metagenome</name>
    <dbReference type="NCBI Taxonomy" id="1076179"/>
    <lineage>
        <taxon>unclassified sequences</taxon>
        <taxon>metagenomes</taxon>
        <taxon>ecological metagenomes</taxon>
    </lineage>
</organism>
<protein>
    <submittedName>
        <fullName evidence="1">Uncharacterized protein</fullName>
    </submittedName>
</protein>
<accession>A0A645HF65</accession>
<gene>
    <name evidence="1" type="ORF">SDC9_181826</name>
</gene>
<name>A0A645HF65_9ZZZZ</name>
<evidence type="ECO:0000313" key="1">
    <source>
        <dbReference type="EMBL" id="MPN34333.1"/>
    </source>
</evidence>
<sequence length="92" mass="10394">MNERAERTLGNTVPQLLYLKKTGRFSVKKGIPSLSGPDEYIINVKHKTIRLWGTSSPVTDQNGLEEDRVFIFSDYEIIPKICPATDQKKASL</sequence>